<proteinExistence type="evidence at transcript level"/>
<reference evidence="2" key="1">
    <citation type="submission" date="2020-04" db="EMBL/GenBank/DDBJ databases">
        <authorList>
            <person name="Neveu A P."/>
        </authorList>
    </citation>
    <scope>NUCLEOTIDE SEQUENCE</scope>
    <source>
        <tissue evidence="2">Whole embryo</tissue>
    </source>
</reference>
<evidence type="ECO:0000313" key="2">
    <source>
        <dbReference type="EMBL" id="CAB3267856.1"/>
    </source>
</evidence>
<evidence type="ECO:0000259" key="1">
    <source>
        <dbReference type="Pfam" id="PF05699"/>
    </source>
</evidence>
<dbReference type="InterPro" id="IPR012337">
    <property type="entry name" value="RNaseH-like_sf"/>
</dbReference>
<dbReference type="PANTHER" id="PTHR45913:SF19">
    <property type="entry name" value="LOW QUALITY PROTEIN: ZINC FINGER BED DOMAIN-CONTAINING PROTEIN 5-LIKE"/>
    <property type="match status" value="1"/>
</dbReference>
<name>A0A6F9DY13_9ASCI</name>
<dbReference type="PANTHER" id="PTHR45913">
    <property type="entry name" value="EPM2A-INTERACTING PROTEIN 1"/>
    <property type="match status" value="1"/>
</dbReference>
<accession>A0A6F9DY13</accession>
<organism evidence="2">
    <name type="scientific">Phallusia mammillata</name>
    <dbReference type="NCBI Taxonomy" id="59560"/>
    <lineage>
        <taxon>Eukaryota</taxon>
        <taxon>Metazoa</taxon>
        <taxon>Chordata</taxon>
        <taxon>Tunicata</taxon>
        <taxon>Ascidiacea</taxon>
        <taxon>Phlebobranchia</taxon>
        <taxon>Ascidiidae</taxon>
        <taxon>Phallusia</taxon>
    </lineage>
</organism>
<dbReference type="InterPro" id="IPR008906">
    <property type="entry name" value="HATC_C_dom"/>
</dbReference>
<dbReference type="Pfam" id="PF05699">
    <property type="entry name" value="Dimer_Tnp_hAT"/>
    <property type="match status" value="1"/>
</dbReference>
<protein>
    <submittedName>
        <fullName evidence="2">Zinc finger BED domain-containing protein 5-like</fullName>
    </submittedName>
</protein>
<sequence>MIEDFMFCHQMQCRTTGLDVFNVLCDFFSQSELSWERCVAICTDGAASMTGKHSGAVARIREKVPNIIQTHCMIHREALVAKHLGKSLSDVLSLCVKVINSIKARPLQSRMFSKLCDELGSEHSSLLLHTEVRWLSRGKIVERLFELREEVLIFLRAHNADLASLVADEIWLGKLAYLADIFNLLNQLNLSLQGRDANILHSQNKITAFTKKLNIWKMRINENVVDMFPVLCDYIANKPLINTDLIFSDIQQHLELLSVHFTKYFLKETYENFDWILNPFVVAKTDLSGRKEEELAELSSDRTLMISFNQKPLASFWLSVANEYPLLSQKATQMLLPFATTYMCETAFSALTNMKTKYRSRLIIDSELRVCLSQITPRIDKLCSKKQSHPSH</sequence>
<feature type="domain" description="HAT C-terminal dimerisation" evidence="1">
    <location>
        <begin position="310"/>
        <end position="362"/>
    </location>
</feature>
<dbReference type="EMBL" id="LR791994">
    <property type="protein sequence ID" value="CAB3267856.1"/>
    <property type="molecule type" value="mRNA"/>
</dbReference>
<gene>
    <name evidence="2" type="primary">Zbed5-004</name>
</gene>
<dbReference type="SUPFAM" id="SSF53098">
    <property type="entry name" value="Ribonuclease H-like"/>
    <property type="match status" value="1"/>
</dbReference>
<dbReference type="AlphaFoldDB" id="A0A6F9DY13"/>
<dbReference type="GO" id="GO:0046983">
    <property type="term" value="F:protein dimerization activity"/>
    <property type="evidence" value="ECO:0007669"/>
    <property type="project" value="InterPro"/>
</dbReference>